<evidence type="ECO:0000256" key="1">
    <source>
        <dbReference type="ARBA" id="ARBA00022801"/>
    </source>
</evidence>
<dbReference type="PANTHER" id="PTHR12304:SF4">
    <property type="entry name" value="URIDINE NUCLEOSIDASE"/>
    <property type="match status" value="1"/>
</dbReference>
<accession>A0A2N9K956</accession>
<dbReference type="EC" id="3.2.-.-" evidence="5"/>
<dbReference type="GeneID" id="99673877"/>
<reference evidence="4 7" key="1">
    <citation type="submission" date="2018-02" db="EMBL/GenBank/DDBJ databases">
        <authorList>
            <person name="Rodrigo-Torres L."/>
            <person name="Arahal R. D."/>
            <person name="Lucena T."/>
        </authorList>
    </citation>
    <scope>NUCLEOTIDE SEQUENCE [LARGE SCALE GENOMIC DNA]</scope>
    <source>
        <strain evidence="4 7">CECT 8486</strain>
    </source>
</reference>
<dbReference type="Proteomes" id="UP000239237">
    <property type="component" value="Unassembled WGS sequence"/>
</dbReference>
<evidence type="ECO:0000259" key="3">
    <source>
        <dbReference type="Pfam" id="PF01156"/>
    </source>
</evidence>
<evidence type="ECO:0000256" key="2">
    <source>
        <dbReference type="ARBA" id="ARBA00023295"/>
    </source>
</evidence>
<name>A0A2N9K956_9LACO</name>
<evidence type="ECO:0000313" key="6">
    <source>
        <dbReference type="Proteomes" id="UP000237923"/>
    </source>
</evidence>
<dbReference type="GO" id="GO:0006152">
    <property type="term" value="P:purine nucleoside catabolic process"/>
    <property type="evidence" value="ECO:0007669"/>
    <property type="project" value="TreeGrafter"/>
</dbReference>
<keyword evidence="2 5" id="KW-0326">Glycosidase</keyword>
<dbReference type="AlphaFoldDB" id="A0A2N9K956"/>
<dbReference type="SUPFAM" id="SSF53590">
    <property type="entry name" value="Nucleoside hydrolase"/>
    <property type="match status" value="1"/>
</dbReference>
<dbReference type="Gene3D" id="3.90.245.10">
    <property type="entry name" value="Ribonucleoside hydrolase-like"/>
    <property type="match status" value="1"/>
</dbReference>
<dbReference type="InterPro" id="IPR001910">
    <property type="entry name" value="Inosine/uridine_hydrolase_dom"/>
</dbReference>
<gene>
    <name evidence="5" type="primary">rihA_2</name>
    <name evidence="4" type="ORF">LES8486_00766</name>
    <name evidence="5" type="ORF">LES9216_00913</name>
</gene>
<proteinExistence type="predicted"/>
<dbReference type="Proteomes" id="UP000237923">
    <property type="component" value="Unassembled WGS sequence"/>
</dbReference>
<dbReference type="KEGG" id="lsu:A6B45_03670"/>
<evidence type="ECO:0000313" key="7">
    <source>
        <dbReference type="Proteomes" id="UP000239237"/>
    </source>
</evidence>
<feature type="domain" description="Inosine/uridine-preferring nucleoside hydrolase" evidence="3">
    <location>
        <begin position="4"/>
        <end position="294"/>
    </location>
</feature>
<dbReference type="GO" id="GO:0005829">
    <property type="term" value="C:cytosol"/>
    <property type="evidence" value="ECO:0007669"/>
    <property type="project" value="TreeGrafter"/>
</dbReference>
<dbReference type="EMBL" id="OKQU01000001">
    <property type="protein sequence ID" value="SPE07059.1"/>
    <property type="molecule type" value="Genomic_DNA"/>
</dbReference>
<dbReference type="CDD" id="cd02653">
    <property type="entry name" value="nuc_hydro_3"/>
    <property type="match status" value="1"/>
</dbReference>
<dbReference type="RefSeq" id="WP_072613403.1">
    <property type="nucleotide sequence ID" value="NZ_CAURUR010000001.1"/>
</dbReference>
<dbReference type="InterPro" id="IPR036452">
    <property type="entry name" value="Ribo_hydro-like"/>
</dbReference>
<dbReference type="GO" id="GO:0008477">
    <property type="term" value="F:purine nucleosidase activity"/>
    <property type="evidence" value="ECO:0007669"/>
    <property type="project" value="TreeGrafter"/>
</dbReference>
<reference evidence="5 6" key="2">
    <citation type="submission" date="2018-02" db="EMBL/GenBank/DDBJ databases">
        <authorList>
            <person name="Cohen D.B."/>
            <person name="Kent A.D."/>
        </authorList>
    </citation>
    <scope>NUCLEOTIDE SEQUENCE [LARGE SCALE GENOMIC DNA]</scope>
    <source>
        <strain evidence="5 6">CECT 9216</strain>
    </source>
</reference>
<sequence>MQKVIIDTDPGIDDSLALLVALNSPELDVIGITIVEGNVPTEIGVQNALKVLEEAGKPDIPVFEGASLPLKHEYISAQDTHGLDGLGESNISSPKISVSDLKASSAYEKLLSDNEDVWVLALGPLTNIALAMERTPKVWGNMSRLIIMGGAYQSNGNTSPVAEYNFWVDPDAAEYVLQNSPVVAEIVPLDVTRKILLTPNILSLMQRLNPDKTMFINKIIQFYFDFHWSQEHVLGAVINDPLVIIHALYPEYTSGISKYVTVVTEGKALGQSIVDIANFWKKEANAVILTEVDSLHVMAEIIARLLNLSSSNVLTELTTIATDLEVLS</sequence>
<dbReference type="PANTHER" id="PTHR12304">
    <property type="entry name" value="INOSINE-URIDINE PREFERRING NUCLEOSIDE HYDROLASE"/>
    <property type="match status" value="1"/>
</dbReference>
<keyword evidence="1 5" id="KW-0378">Hydrolase</keyword>
<dbReference type="Pfam" id="PF01156">
    <property type="entry name" value="IU_nuc_hydro"/>
    <property type="match status" value="1"/>
</dbReference>
<keyword evidence="7" id="KW-1185">Reference proteome</keyword>
<evidence type="ECO:0000313" key="5">
    <source>
        <dbReference type="EMBL" id="SPE07059.1"/>
    </source>
</evidence>
<evidence type="ECO:0000313" key="4">
    <source>
        <dbReference type="EMBL" id="SPD91780.1"/>
    </source>
</evidence>
<dbReference type="InterPro" id="IPR023186">
    <property type="entry name" value="IUNH"/>
</dbReference>
<dbReference type="EMBL" id="OKQR01000001">
    <property type="protein sequence ID" value="SPD91780.1"/>
    <property type="molecule type" value="Genomic_DNA"/>
</dbReference>
<organism evidence="5 6">
    <name type="scientific">Leuconostoc suionicum</name>
    <dbReference type="NCBI Taxonomy" id="1511761"/>
    <lineage>
        <taxon>Bacteria</taxon>
        <taxon>Bacillati</taxon>
        <taxon>Bacillota</taxon>
        <taxon>Bacilli</taxon>
        <taxon>Lactobacillales</taxon>
        <taxon>Lactobacillaceae</taxon>
        <taxon>Leuconostoc</taxon>
    </lineage>
</organism>
<protein>
    <submittedName>
        <fullName evidence="5">Pyrimidine-specific ribonucleoside hydrolase RihA</fullName>
        <ecNumber evidence="5">3.2.-.-</ecNumber>
    </submittedName>
</protein>